<comment type="caution">
    <text evidence="1">The sequence shown here is derived from an EMBL/GenBank/DDBJ whole genome shotgun (WGS) entry which is preliminary data.</text>
</comment>
<accession>A0A494ZUC4</accession>
<protein>
    <submittedName>
        <fullName evidence="1">Uncharacterized protein</fullName>
    </submittedName>
</protein>
<dbReference type="InterPro" id="IPR058867">
    <property type="entry name" value="YtzJ"/>
</dbReference>
<evidence type="ECO:0000313" key="2">
    <source>
        <dbReference type="Proteomes" id="UP000269301"/>
    </source>
</evidence>
<reference evidence="1 2" key="1">
    <citation type="journal article" date="2016" name="Int. J. Syst. Evol. Microbiol.">
        <title>Oceanobacillus halophilus sp. nov., a novel moderately halophilic bacterium from a hypersaline lake.</title>
        <authorList>
            <person name="Amoozegar M.A."/>
            <person name="Bagheri M."/>
            <person name="Makhdoumi A."/>
            <person name="Nikou M.M."/>
            <person name="Fazeli S.A.S."/>
            <person name="Schumann P."/>
            <person name="Sproer C."/>
            <person name="Sanchez-Porro C."/>
            <person name="Ventosa A."/>
        </authorList>
    </citation>
    <scope>NUCLEOTIDE SEQUENCE [LARGE SCALE GENOMIC DNA]</scope>
    <source>
        <strain evidence="1 2">DSM 23996</strain>
    </source>
</reference>
<dbReference type="Pfam" id="PF26326">
    <property type="entry name" value="YtzJ"/>
    <property type="match status" value="1"/>
</dbReference>
<dbReference type="AlphaFoldDB" id="A0A494ZUC4"/>
<evidence type="ECO:0000313" key="1">
    <source>
        <dbReference type="EMBL" id="RKQ29897.1"/>
    </source>
</evidence>
<sequence length="64" mass="7666">MIINRSRLRDEKIAQLREGHNAYAESPELIRIMKRYIERENLPVIYDETDTGCWFIPVNERKSS</sequence>
<gene>
    <name evidence="1" type="ORF">D8M06_16910</name>
</gene>
<name>A0A494ZUC4_9BACI</name>
<dbReference type="RefSeq" id="WP_121205764.1">
    <property type="nucleotide sequence ID" value="NZ_RBZP01000021.1"/>
</dbReference>
<organism evidence="1 2">
    <name type="scientific">Oceanobacillus halophilus</name>
    <dbReference type="NCBI Taxonomy" id="930130"/>
    <lineage>
        <taxon>Bacteria</taxon>
        <taxon>Bacillati</taxon>
        <taxon>Bacillota</taxon>
        <taxon>Bacilli</taxon>
        <taxon>Bacillales</taxon>
        <taxon>Bacillaceae</taxon>
        <taxon>Oceanobacillus</taxon>
    </lineage>
</organism>
<dbReference type="Proteomes" id="UP000269301">
    <property type="component" value="Unassembled WGS sequence"/>
</dbReference>
<keyword evidence="2" id="KW-1185">Reference proteome</keyword>
<proteinExistence type="predicted"/>
<dbReference type="OrthoDB" id="2679903at2"/>
<dbReference type="EMBL" id="RBZP01000021">
    <property type="protein sequence ID" value="RKQ29897.1"/>
    <property type="molecule type" value="Genomic_DNA"/>
</dbReference>